<proteinExistence type="predicted"/>
<evidence type="ECO:0000256" key="1">
    <source>
        <dbReference type="SAM" id="MobiDB-lite"/>
    </source>
</evidence>
<protein>
    <submittedName>
        <fullName evidence="2">Uncharacterized protein</fullName>
    </submittedName>
</protein>
<accession>A0A8S3ZBV0</accession>
<organism evidence="2 3">
    <name type="scientific">Candidula unifasciata</name>
    <dbReference type="NCBI Taxonomy" id="100452"/>
    <lineage>
        <taxon>Eukaryota</taxon>
        <taxon>Metazoa</taxon>
        <taxon>Spiralia</taxon>
        <taxon>Lophotrochozoa</taxon>
        <taxon>Mollusca</taxon>
        <taxon>Gastropoda</taxon>
        <taxon>Heterobranchia</taxon>
        <taxon>Euthyneura</taxon>
        <taxon>Panpulmonata</taxon>
        <taxon>Eupulmonata</taxon>
        <taxon>Stylommatophora</taxon>
        <taxon>Helicina</taxon>
        <taxon>Helicoidea</taxon>
        <taxon>Geomitridae</taxon>
        <taxon>Candidula</taxon>
    </lineage>
</organism>
<feature type="region of interest" description="Disordered" evidence="1">
    <location>
        <begin position="18"/>
        <end position="76"/>
    </location>
</feature>
<dbReference type="Proteomes" id="UP000678393">
    <property type="component" value="Unassembled WGS sequence"/>
</dbReference>
<feature type="compositionally biased region" description="Basic and acidic residues" evidence="1">
    <location>
        <begin position="56"/>
        <end position="71"/>
    </location>
</feature>
<comment type="caution">
    <text evidence="2">The sequence shown here is derived from an EMBL/GenBank/DDBJ whole genome shotgun (WGS) entry which is preliminary data.</text>
</comment>
<dbReference type="EMBL" id="CAJHNH020002557">
    <property type="protein sequence ID" value="CAG5127047.1"/>
    <property type="molecule type" value="Genomic_DNA"/>
</dbReference>
<keyword evidence="3" id="KW-1185">Reference proteome</keyword>
<gene>
    <name evidence="2" type="ORF">CUNI_LOCUS12605</name>
</gene>
<reference evidence="2" key="1">
    <citation type="submission" date="2021-04" db="EMBL/GenBank/DDBJ databases">
        <authorList>
            <consortium name="Molecular Ecology Group"/>
        </authorList>
    </citation>
    <scope>NUCLEOTIDE SEQUENCE</scope>
</reference>
<evidence type="ECO:0000313" key="2">
    <source>
        <dbReference type="EMBL" id="CAG5127047.1"/>
    </source>
</evidence>
<name>A0A8S3ZBV0_9EUPU</name>
<feature type="non-terminal residue" evidence="2">
    <location>
        <position position="123"/>
    </location>
</feature>
<evidence type="ECO:0000313" key="3">
    <source>
        <dbReference type="Proteomes" id="UP000678393"/>
    </source>
</evidence>
<feature type="compositionally biased region" description="Basic residues" evidence="1">
    <location>
        <begin position="21"/>
        <end position="30"/>
    </location>
</feature>
<dbReference type="AlphaFoldDB" id="A0A8S3ZBV0"/>
<sequence>RKRSRTSSLTLEKLSDVFEKKSRKRSRTRSSHWSPGRHTGSSHWSPGKHTQGAHIRAQEGTHRKLTLEPRKAHTGSSHWGGIVTVSRSCFVFQCQVFYLGMCYVNTGIHGLGLSIYPSFALAV</sequence>